<protein>
    <submittedName>
        <fullName evidence="3">IS110 family transposase</fullName>
    </submittedName>
</protein>
<dbReference type="Pfam" id="PF01548">
    <property type="entry name" value="DEDD_Tnp_IS110"/>
    <property type="match status" value="1"/>
</dbReference>
<sequence length="341" mass="38640">MNHLLRKNYLGIDVSKLWFDVSLLPIIDHVKQPIITERFDNTTSGMTAFKAWLKSTGVTLDQHSLLVIENTGVYHRLLWGFCSKYNLPLYIGNAAHIKWSLGITRGKSDVIDSVRLCQYCYKQSDELKATPALNPVFMKLKDLMTSRSRLVTQLHSTKNYIKELQCSNDKVLQAILEKAHQAAIEGIKKSIIQIEVLIEQIIKDDTAIYKNYLLIKSVPGIGHLTALYIICCTNNFASKVTGKQLASYAGVVPFEHSSGTSIKGRNRVHKMANKDLKKMLHLCALTAIKYYPEFRQYFDRKKAEGKNGMLVLNAIRNKIILRAVAVVNKRQPYVNNLNMAA</sequence>
<name>A0ABV8PX86_9BACT</name>
<evidence type="ECO:0000259" key="1">
    <source>
        <dbReference type="Pfam" id="PF01548"/>
    </source>
</evidence>
<gene>
    <name evidence="3" type="ORF">ACFOW1_06770</name>
</gene>
<evidence type="ECO:0000313" key="4">
    <source>
        <dbReference type="Proteomes" id="UP001595906"/>
    </source>
</evidence>
<evidence type="ECO:0000259" key="2">
    <source>
        <dbReference type="Pfam" id="PF02371"/>
    </source>
</evidence>
<organism evidence="3 4">
    <name type="scientific">Parasediminibacterium paludis</name>
    <dbReference type="NCBI Taxonomy" id="908966"/>
    <lineage>
        <taxon>Bacteria</taxon>
        <taxon>Pseudomonadati</taxon>
        <taxon>Bacteroidota</taxon>
        <taxon>Chitinophagia</taxon>
        <taxon>Chitinophagales</taxon>
        <taxon>Chitinophagaceae</taxon>
        <taxon>Parasediminibacterium</taxon>
    </lineage>
</organism>
<keyword evidence="4" id="KW-1185">Reference proteome</keyword>
<accession>A0ABV8PX86</accession>
<reference evidence="4" key="1">
    <citation type="journal article" date="2019" name="Int. J. Syst. Evol. Microbiol.">
        <title>The Global Catalogue of Microorganisms (GCM) 10K type strain sequencing project: providing services to taxonomists for standard genome sequencing and annotation.</title>
        <authorList>
            <consortium name="The Broad Institute Genomics Platform"/>
            <consortium name="The Broad Institute Genome Sequencing Center for Infectious Disease"/>
            <person name="Wu L."/>
            <person name="Ma J."/>
        </authorList>
    </citation>
    <scope>NUCLEOTIDE SEQUENCE [LARGE SCALE GENOMIC DNA]</scope>
    <source>
        <strain evidence="4">CECT 8010</strain>
    </source>
</reference>
<proteinExistence type="predicted"/>
<comment type="caution">
    <text evidence="3">The sequence shown here is derived from an EMBL/GenBank/DDBJ whole genome shotgun (WGS) entry which is preliminary data.</text>
</comment>
<dbReference type="RefSeq" id="WP_379013113.1">
    <property type="nucleotide sequence ID" value="NZ_JBHSDC010000011.1"/>
</dbReference>
<dbReference type="InterPro" id="IPR002525">
    <property type="entry name" value="Transp_IS110-like_N"/>
</dbReference>
<dbReference type="PANTHER" id="PTHR33055">
    <property type="entry name" value="TRANSPOSASE FOR INSERTION SEQUENCE ELEMENT IS1111A"/>
    <property type="match status" value="1"/>
</dbReference>
<dbReference type="NCBIfam" id="NF033542">
    <property type="entry name" value="transpos_IS110"/>
    <property type="match status" value="1"/>
</dbReference>
<evidence type="ECO:0000313" key="3">
    <source>
        <dbReference type="EMBL" id="MFC4231584.1"/>
    </source>
</evidence>
<dbReference type="PANTHER" id="PTHR33055:SF3">
    <property type="entry name" value="PUTATIVE TRANSPOSASE FOR IS117-RELATED"/>
    <property type="match status" value="1"/>
</dbReference>
<feature type="domain" description="Transposase IS110-like N-terminal" evidence="1">
    <location>
        <begin position="10"/>
        <end position="163"/>
    </location>
</feature>
<dbReference type="InterPro" id="IPR047650">
    <property type="entry name" value="Transpos_IS110"/>
</dbReference>
<dbReference type="InterPro" id="IPR003346">
    <property type="entry name" value="Transposase_20"/>
</dbReference>
<dbReference type="Pfam" id="PF02371">
    <property type="entry name" value="Transposase_20"/>
    <property type="match status" value="1"/>
</dbReference>
<dbReference type="EMBL" id="JBHSDC010000011">
    <property type="protein sequence ID" value="MFC4231584.1"/>
    <property type="molecule type" value="Genomic_DNA"/>
</dbReference>
<feature type="domain" description="Transposase IS116/IS110/IS902 C-terminal" evidence="2">
    <location>
        <begin position="214"/>
        <end position="298"/>
    </location>
</feature>
<dbReference type="Proteomes" id="UP001595906">
    <property type="component" value="Unassembled WGS sequence"/>
</dbReference>